<evidence type="ECO:0000313" key="5">
    <source>
        <dbReference type="Proteomes" id="UP001597264"/>
    </source>
</evidence>
<evidence type="ECO:0000256" key="3">
    <source>
        <dbReference type="SAM" id="MobiDB-lite"/>
    </source>
</evidence>
<dbReference type="EMBL" id="JBHTLR010000007">
    <property type="protein sequence ID" value="MFD1216198.1"/>
    <property type="molecule type" value="Genomic_DNA"/>
</dbReference>
<feature type="compositionally biased region" description="Acidic residues" evidence="3">
    <location>
        <begin position="320"/>
        <end position="330"/>
    </location>
</feature>
<proteinExistence type="inferred from homology"/>
<dbReference type="Pfam" id="PF02616">
    <property type="entry name" value="SMC_ScpA"/>
    <property type="match status" value="1"/>
</dbReference>
<feature type="compositionally biased region" description="Polar residues" evidence="3">
    <location>
        <begin position="1"/>
        <end position="10"/>
    </location>
</feature>
<dbReference type="Proteomes" id="UP001597264">
    <property type="component" value="Unassembled WGS sequence"/>
</dbReference>
<keyword evidence="5" id="KW-1185">Reference proteome</keyword>
<evidence type="ECO:0000313" key="4">
    <source>
        <dbReference type="EMBL" id="MFD1216198.1"/>
    </source>
</evidence>
<comment type="subunit">
    <text evidence="2">Component of a cohesin-like complex composed of ScpA, ScpB and the Smc homodimer, in which ScpA and ScpB bind to the head domain of Smc. The presence of the three proteins is required for the association of the complex with DNA.</text>
</comment>
<comment type="function">
    <text evidence="2">Participates in chromosomal partition during cell division. May act via the formation of a condensin-like complex containing Smc and ScpB that pull DNA away from mid-cell into both cell halves.</text>
</comment>
<feature type="region of interest" description="Disordered" evidence="3">
    <location>
        <begin position="1"/>
        <end position="37"/>
    </location>
</feature>
<protein>
    <recommendedName>
        <fullName evidence="1 2">Segregation and condensation protein A</fullName>
    </recommendedName>
</protein>
<organism evidence="4 5">
    <name type="scientific">Microbulbifer celer</name>
    <dbReference type="NCBI Taxonomy" id="435905"/>
    <lineage>
        <taxon>Bacteria</taxon>
        <taxon>Pseudomonadati</taxon>
        <taxon>Pseudomonadota</taxon>
        <taxon>Gammaproteobacteria</taxon>
        <taxon>Cellvibrionales</taxon>
        <taxon>Microbulbiferaceae</taxon>
        <taxon>Microbulbifer</taxon>
    </lineage>
</organism>
<gene>
    <name evidence="2" type="primary">scpA</name>
    <name evidence="4" type="ORF">ACFQ2X_06285</name>
</gene>
<reference evidence="5" key="1">
    <citation type="journal article" date="2019" name="Int. J. Syst. Evol. Microbiol.">
        <title>The Global Catalogue of Microorganisms (GCM) 10K type strain sequencing project: providing services to taxonomists for standard genome sequencing and annotation.</title>
        <authorList>
            <consortium name="The Broad Institute Genomics Platform"/>
            <consortium name="The Broad Institute Genome Sequencing Center for Infectious Disease"/>
            <person name="Wu L."/>
            <person name="Ma J."/>
        </authorList>
    </citation>
    <scope>NUCLEOTIDE SEQUENCE [LARGE SCALE GENOMIC DNA]</scope>
    <source>
        <strain evidence="5">CCUG 54356</strain>
    </source>
</reference>
<keyword evidence="2" id="KW-0131">Cell cycle</keyword>
<comment type="subcellular location">
    <subcellularLocation>
        <location evidence="2">Cytoplasm</location>
    </subcellularLocation>
    <text evidence="2">Associated with two foci at the outer edges of the nucleoid region in young cells, and at four foci within both cell halves in older cells.</text>
</comment>
<dbReference type="PANTHER" id="PTHR33969">
    <property type="entry name" value="SEGREGATION AND CONDENSATION PROTEIN A"/>
    <property type="match status" value="1"/>
</dbReference>
<dbReference type="Gene3D" id="6.10.250.2410">
    <property type="match status" value="1"/>
</dbReference>
<sequence>MLKAEASTQASDDESVTSEAGESDGSGADQSVSGDGARQGEMPFALVEGKAFTDLPADLYIPPDALEVILEAFEGPLDLLLYLIRRQNLDILEINVSDITRQYMGYVEMMTAMRFELAAEYLVMAAMLAEIKSRMLLPRPPEAEEEEGEDPRAALIRRLQEYERFKSAAEDMDELPRVGRDIHQANATGPDRKLTRPEPEVDLKEVLVALADVLRRADMFESHQVEKEKLSTRERMTEVLDKIRHRQFVPFVSLFRAEEGRLGVVVTFLAVMELVKESLVELIQNDAFSAIHIRARGDVAENADQAAENEDGRAHNKESEWDDTEAEDEPTQSAADVEPALG</sequence>
<dbReference type="RefSeq" id="WP_377563746.1">
    <property type="nucleotide sequence ID" value="NZ_CP087715.1"/>
</dbReference>
<dbReference type="HAMAP" id="MF_01805">
    <property type="entry name" value="ScpA"/>
    <property type="match status" value="1"/>
</dbReference>
<dbReference type="PANTHER" id="PTHR33969:SF2">
    <property type="entry name" value="SEGREGATION AND CONDENSATION PROTEIN A"/>
    <property type="match status" value="1"/>
</dbReference>
<evidence type="ECO:0000256" key="2">
    <source>
        <dbReference type="HAMAP-Rule" id="MF_01805"/>
    </source>
</evidence>
<name>A0ABW3U5N9_9GAMM</name>
<keyword evidence="2" id="KW-0159">Chromosome partition</keyword>
<comment type="caution">
    <text evidence="4">The sequence shown here is derived from an EMBL/GenBank/DDBJ whole genome shotgun (WGS) entry which is preliminary data.</text>
</comment>
<keyword evidence="2" id="KW-0963">Cytoplasm</keyword>
<comment type="similarity">
    <text evidence="2">Belongs to the ScpA family.</text>
</comment>
<dbReference type="InterPro" id="IPR003768">
    <property type="entry name" value="ScpA"/>
</dbReference>
<evidence type="ECO:0000256" key="1">
    <source>
        <dbReference type="ARBA" id="ARBA00044777"/>
    </source>
</evidence>
<keyword evidence="2" id="KW-0132">Cell division</keyword>
<feature type="compositionally biased region" description="Basic and acidic residues" evidence="3">
    <location>
        <begin position="310"/>
        <end position="319"/>
    </location>
</feature>
<feature type="region of interest" description="Disordered" evidence="3">
    <location>
        <begin position="302"/>
        <end position="342"/>
    </location>
</feature>
<accession>A0ABW3U5N9</accession>